<name>A0ACB5SWT9_AMBMO</name>
<evidence type="ECO:0000313" key="1">
    <source>
        <dbReference type="EMBL" id="GME75515.1"/>
    </source>
</evidence>
<sequence>MIDNLNDTSKRLPKEEIIKQLGTGQAYRDSMRLIELLSLVDSEFGKCYIYCLLSLPFWYESADFEKKFGSVDISTDHVIDNENNNSKADNLILVWKKDRHTKNENEFENSLMDAVNNASADKLLEFGDDLNTIISINLTNETERQLPTRYPKSVLQRTLDFYGGLAALLINFSKTPPDLMKYPTYDVRYLADFDRDIRAQRLDYAMGVTNSKFQVLHELFQFGILRKMQMPVDLIVDCSNYYRFKFQVTRLPDEIINTDADVDADADANVSANTNANGNENVNRNENDHDNGNENGKINLVKEKRWKISLNSNDAFDKDGHNSIVLALCESMVWDINHKNEHEVNDEEFHNWRKLEYFLMPHNKTSRRKPRYRKKT</sequence>
<evidence type="ECO:0000313" key="2">
    <source>
        <dbReference type="Proteomes" id="UP001165064"/>
    </source>
</evidence>
<dbReference type="EMBL" id="BSXS01001229">
    <property type="protein sequence ID" value="GME75515.1"/>
    <property type="molecule type" value="Genomic_DNA"/>
</dbReference>
<keyword evidence="2" id="KW-1185">Reference proteome</keyword>
<reference evidence="1" key="1">
    <citation type="submission" date="2023-04" db="EMBL/GenBank/DDBJ databases">
        <title>Ambrosiozyma monospora NBRC 10751.</title>
        <authorList>
            <person name="Ichikawa N."/>
            <person name="Sato H."/>
            <person name="Tonouchi N."/>
        </authorList>
    </citation>
    <scope>NUCLEOTIDE SEQUENCE</scope>
    <source>
        <strain evidence="1">NBRC 10751</strain>
    </source>
</reference>
<dbReference type="Proteomes" id="UP001165064">
    <property type="component" value="Unassembled WGS sequence"/>
</dbReference>
<protein>
    <submittedName>
        <fullName evidence="1">Unnamed protein product</fullName>
    </submittedName>
</protein>
<proteinExistence type="predicted"/>
<comment type="caution">
    <text evidence="1">The sequence shown here is derived from an EMBL/GenBank/DDBJ whole genome shotgun (WGS) entry which is preliminary data.</text>
</comment>
<gene>
    <name evidence="1" type="ORF">Amon02_000219300</name>
</gene>
<accession>A0ACB5SWT9</accession>
<organism evidence="1 2">
    <name type="scientific">Ambrosiozyma monospora</name>
    <name type="common">Yeast</name>
    <name type="synonym">Endomycopsis monosporus</name>
    <dbReference type="NCBI Taxonomy" id="43982"/>
    <lineage>
        <taxon>Eukaryota</taxon>
        <taxon>Fungi</taxon>
        <taxon>Dikarya</taxon>
        <taxon>Ascomycota</taxon>
        <taxon>Saccharomycotina</taxon>
        <taxon>Pichiomycetes</taxon>
        <taxon>Pichiales</taxon>
        <taxon>Pichiaceae</taxon>
        <taxon>Ambrosiozyma</taxon>
    </lineage>
</organism>